<dbReference type="InterPro" id="IPR001915">
    <property type="entry name" value="Peptidase_M48"/>
</dbReference>
<dbReference type="CDD" id="cd07332">
    <property type="entry name" value="M48C_Oma1_like"/>
    <property type="match status" value="1"/>
</dbReference>
<evidence type="ECO:0000256" key="1">
    <source>
        <dbReference type="ARBA" id="ARBA00022670"/>
    </source>
</evidence>
<dbReference type="PANTHER" id="PTHR22726">
    <property type="entry name" value="METALLOENDOPEPTIDASE OMA1"/>
    <property type="match status" value="1"/>
</dbReference>
<dbReference type="Pfam" id="PF01435">
    <property type="entry name" value="Peptidase_M48"/>
    <property type="match status" value="1"/>
</dbReference>
<evidence type="ECO:0000313" key="11">
    <source>
        <dbReference type="EMBL" id="MDQ0419724.1"/>
    </source>
</evidence>
<evidence type="ECO:0000256" key="8">
    <source>
        <dbReference type="SAM" id="Phobius"/>
    </source>
</evidence>
<dbReference type="GO" id="GO:0006508">
    <property type="term" value="P:proteolysis"/>
    <property type="evidence" value="ECO:0007669"/>
    <property type="project" value="UniProtKB-KW"/>
</dbReference>
<evidence type="ECO:0000313" key="12">
    <source>
        <dbReference type="Proteomes" id="UP001238496"/>
    </source>
</evidence>
<protein>
    <submittedName>
        <fullName evidence="11">Zn-dependent protease with chaperone function</fullName>
    </submittedName>
</protein>
<feature type="region of interest" description="Disordered" evidence="7">
    <location>
        <begin position="1"/>
        <end position="21"/>
    </location>
</feature>
<keyword evidence="8" id="KW-1133">Transmembrane helix</keyword>
<keyword evidence="1 6" id="KW-0645">Protease</keyword>
<dbReference type="PANTHER" id="PTHR22726:SF1">
    <property type="entry name" value="METALLOENDOPEPTIDASE OMA1, MITOCHONDRIAL"/>
    <property type="match status" value="1"/>
</dbReference>
<organism evidence="11 12">
    <name type="scientific">Peteryoungia aggregata LMG 23059</name>
    <dbReference type="NCBI Taxonomy" id="1368425"/>
    <lineage>
        <taxon>Bacteria</taxon>
        <taxon>Pseudomonadati</taxon>
        <taxon>Pseudomonadota</taxon>
        <taxon>Alphaproteobacteria</taxon>
        <taxon>Hyphomicrobiales</taxon>
        <taxon>Rhizobiaceae</taxon>
        <taxon>Peteryoungia</taxon>
    </lineage>
</organism>
<evidence type="ECO:0000256" key="3">
    <source>
        <dbReference type="ARBA" id="ARBA00022801"/>
    </source>
</evidence>
<sequence length="353" mass="38071">MASDEKPIASGHWHPPGSSRAEPAVLLGESKTLYVRLAAGGDSVSIGDLARTEISARVGRIPRRISFVDGSLFETEDNDAVDLWLKRHGKSGFVHELERFHPRLIAFVLAVFLFAGLIYRYAVPALVEVAVLVTPPAVTQWMASGTLLSLDQVVFNESRLPESRHKEIREAFDQVAALSSRGVAGYNLNFRQGGPIGPNAFALPDGTLVITDELIELAEGDMDMIVGVLAHEIGHVEREHSLRQLYRAAGVAGLIMLIAGDVGAAGEDILTNGAALMTLSHSRDAENEADRISVELMARAGRDPRAIGRFFARLEEKLGLDGESSFLSTHPGTAERRQAIDDHAKSVTATPGT</sequence>
<keyword evidence="4 6" id="KW-0862">Zinc</keyword>
<keyword evidence="2" id="KW-0479">Metal-binding</keyword>
<evidence type="ECO:0000259" key="10">
    <source>
        <dbReference type="Pfam" id="PF23368"/>
    </source>
</evidence>
<keyword evidence="8" id="KW-0812">Transmembrane</keyword>
<keyword evidence="3 6" id="KW-0378">Hydrolase</keyword>
<dbReference type="GO" id="GO:0008233">
    <property type="term" value="F:peptidase activity"/>
    <property type="evidence" value="ECO:0007669"/>
    <property type="project" value="UniProtKB-KW"/>
</dbReference>
<evidence type="ECO:0000256" key="7">
    <source>
        <dbReference type="SAM" id="MobiDB-lite"/>
    </source>
</evidence>
<keyword evidence="5 6" id="KW-0482">Metalloprotease</keyword>
<dbReference type="Pfam" id="PF23368">
    <property type="entry name" value="DUF7092"/>
    <property type="match status" value="1"/>
</dbReference>
<evidence type="ECO:0000256" key="4">
    <source>
        <dbReference type="ARBA" id="ARBA00022833"/>
    </source>
</evidence>
<feature type="domain" description="DUF7092" evidence="10">
    <location>
        <begin position="9"/>
        <end position="88"/>
    </location>
</feature>
<comment type="caution">
    <text evidence="11">The sequence shown here is derived from an EMBL/GenBank/DDBJ whole genome shotgun (WGS) entry which is preliminary data.</text>
</comment>
<proteinExistence type="inferred from homology"/>
<dbReference type="Gene3D" id="3.30.2010.10">
    <property type="entry name" value="Metalloproteases ('zincins'), catalytic domain"/>
    <property type="match status" value="1"/>
</dbReference>
<reference evidence="11 12" key="1">
    <citation type="submission" date="2023-07" db="EMBL/GenBank/DDBJ databases">
        <title>Genomic Encyclopedia of Type Strains, Phase IV (KMG-IV): sequencing the most valuable type-strain genomes for metagenomic binning, comparative biology and taxonomic classification.</title>
        <authorList>
            <person name="Goeker M."/>
        </authorList>
    </citation>
    <scope>NUCLEOTIDE SEQUENCE [LARGE SCALE GENOMIC DNA]</scope>
    <source>
        <strain evidence="11 12">DSM 1111</strain>
    </source>
</reference>
<dbReference type="InterPro" id="IPR051156">
    <property type="entry name" value="Mito/Outer_Membr_Metalloprot"/>
</dbReference>
<name>A0ABU0G437_9HYPH</name>
<evidence type="ECO:0000256" key="5">
    <source>
        <dbReference type="ARBA" id="ARBA00023049"/>
    </source>
</evidence>
<gene>
    <name evidence="11" type="ORF">J2045_000737</name>
</gene>
<evidence type="ECO:0000256" key="6">
    <source>
        <dbReference type="RuleBase" id="RU003983"/>
    </source>
</evidence>
<comment type="similarity">
    <text evidence="6">Belongs to the peptidase M48 family.</text>
</comment>
<feature type="domain" description="Peptidase M48" evidence="9">
    <location>
        <begin position="164"/>
        <end position="342"/>
    </location>
</feature>
<dbReference type="InterPro" id="IPR055518">
    <property type="entry name" value="DUF7092"/>
</dbReference>
<dbReference type="EMBL" id="JAUSUW010000002">
    <property type="protein sequence ID" value="MDQ0419724.1"/>
    <property type="molecule type" value="Genomic_DNA"/>
</dbReference>
<accession>A0ABU0G437</accession>
<evidence type="ECO:0000256" key="2">
    <source>
        <dbReference type="ARBA" id="ARBA00022723"/>
    </source>
</evidence>
<dbReference type="Proteomes" id="UP001238496">
    <property type="component" value="Unassembled WGS sequence"/>
</dbReference>
<keyword evidence="8" id="KW-0472">Membrane</keyword>
<feature type="transmembrane region" description="Helical" evidence="8">
    <location>
        <begin position="104"/>
        <end position="122"/>
    </location>
</feature>
<dbReference type="RefSeq" id="WP_307369525.1">
    <property type="nucleotide sequence ID" value="NZ_JAUSUW010000002.1"/>
</dbReference>
<comment type="cofactor">
    <cofactor evidence="6">
        <name>Zn(2+)</name>
        <dbReference type="ChEBI" id="CHEBI:29105"/>
    </cofactor>
    <text evidence="6">Binds 1 zinc ion per subunit.</text>
</comment>
<keyword evidence="12" id="KW-1185">Reference proteome</keyword>
<evidence type="ECO:0000259" key="9">
    <source>
        <dbReference type="Pfam" id="PF01435"/>
    </source>
</evidence>